<evidence type="ECO:0000259" key="2">
    <source>
        <dbReference type="PROSITE" id="PS51707"/>
    </source>
</evidence>
<protein>
    <submittedName>
        <fullName evidence="3">Putative adenylyl cyclase CyaB</fullName>
    </submittedName>
</protein>
<sequence length="263" mass="29644">MKLSQTALAKKWAWLAVYGSRSSIRAFAPPTIGVHSNVVVRAELTMLQLQYFNDEYDCDKNMRQSIVLKARVNDIEQAENAIFDLTESLGTFFVQEDVYFNVPNGNLKLRIMHPNRCGQLIYNSLSKKSGHKLSESQVTEVEDVYSIRATLSAALGERGTITKKRRVFTMDDARIYLDDVDQIGQFIDIAVTLTSSDPDACYARAKEIRDRLKINEDAIVPAAYLDMMMDNLSFDDDIPSRKSTKSGSETESAESDGSAYFYK</sequence>
<dbReference type="InterPro" id="IPR008173">
    <property type="entry name" value="Adenylyl_cyclase_CyaB"/>
</dbReference>
<evidence type="ECO:0000313" key="4">
    <source>
        <dbReference type="Proteomes" id="UP000054495"/>
    </source>
</evidence>
<dbReference type="SUPFAM" id="SSF55154">
    <property type="entry name" value="CYTH-like phosphatases"/>
    <property type="match status" value="1"/>
</dbReference>
<feature type="region of interest" description="Disordered" evidence="1">
    <location>
        <begin position="239"/>
        <end position="263"/>
    </location>
</feature>
<name>A0A0D6LP81_9BILA</name>
<evidence type="ECO:0000256" key="1">
    <source>
        <dbReference type="SAM" id="MobiDB-lite"/>
    </source>
</evidence>
<dbReference type="EMBL" id="KE125010">
    <property type="protein sequence ID" value="EPB73028.1"/>
    <property type="molecule type" value="Genomic_DNA"/>
</dbReference>
<proteinExistence type="predicted"/>
<dbReference type="AlphaFoldDB" id="A0A0D6LP81"/>
<dbReference type="CDD" id="cd07890">
    <property type="entry name" value="CYTH-like_AC_IV-like"/>
    <property type="match status" value="1"/>
</dbReference>
<dbReference type="Gene3D" id="2.40.320.10">
    <property type="entry name" value="Hypothetical Protein Pfu-838710-001"/>
    <property type="match status" value="1"/>
</dbReference>
<dbReference type="PANTHER" id="PTHR21028:SF2">
    <property type="entry name" value="CYTH DOMAIN-CONTAINING PROTEIN"/>
    <property type="match status" value="1"/>
</dbReference>
<accession>A0A0D6LP81</accession>
<reference evidence="3 4" key="1">
    <citation type="submission" date="2013-05" db="EMBL/GenBank/DDBJ databases">
        <title>Draft genome of the parasitic nematode Anyclostoma ceylanicum.</title>
        <authorList>
            <person name="Mitreva M."/>
        </authorList>
    </citation>
    <scope>NUCLEOTIDE SEQUENCE [LARGE SCALE GENOMIC DNA]</scope>
</reference>
<organism evidence="3 4">
    <name type="scientific">Ancylostoma ceylanicum</name>
    <dbReference type="NCBI Taxonomy" id="53326"/>
    <lineage>
        <taxon>Eukaryota</taxon>
        <taxon>Metazoa</taxon>
        <taxon>Ecdysozoa</taxon>
        <taxon>Nematoda</taxon>
        <taxon>Chromadorea</taxon>
        <taxon>Rhabditida</taxon>
        <taxon>Rhabditina</taxon>
        <taxon>Rhabditomorpha</taxon>
        <taxon>Strongyloidea</taxon>
        <taxon>Ancylostomatidae</taxon>
        <taxon>Ancylostomatinae</taxon>
        <taxon>Ancylostoma</taxon>
    </lineage>
</organism>
<dbReference type="Pfam" id="PF01928">
    <property type="entry name" value="CYTH"/>
    <property type="match status" value="1"/>
</dbReference>
<dbReference type="InterPro" id="IPR033469">
    <property type="entry name" value="CYTH-like_dom_sf"/>
</dbReference>
<dbReference type="PROSITE" id="PS51707">
    <property type="entry name" value="CYTH"/>
    <property type="match status" value="1"/>
</dbReference>
<dbReference type="GO" id="GO:0016462">
    <property type="term" value="F:pyrophosphatase activity"/>
    <property type="evidence" value="ECO:0007669"/>
    <property type="project" value="UniProtKB-ARBA"/>
</dbReference>
<dbReference type="Proteomes" id="UP000054495">
    <property type="component" value="Unassembled WGS sequence"/>
</dbReference>
<evidence type="ECO:0000313" key="3">
    <source>
        <dbReference type="EMBL" id="EPB73028.1"/>
    </source>
</evidence>
<dbReference type="PANTHER" id="PTHR21028">
    <property type="entry name" value="SI:CH211-156B7.4"/>
    <property type="match status" value="1"/>
</dbReference>
<keyword evidence="4" id="KW-1185">Reference proteome</keyword>
<gene>
    <name evidence="3" type="ORF">ANCCEY_07882</name>
</gene>
<dbReference type="InterPro" id="IPR023577">
    <property type="entry name" value="CYTH_domain"/>
</dbReference>
<feature type="domain" description="CYTH" evidence="2">
    <location>
        <begin position="63"/>
        <end position="230"/>
    </location>
</feature>